<dbReference type="InterPro" id="IPR050509">
    <property type="entry name" value="CoA-transferase_III"/>
</dbReference>
<dbReference type="GO" id="GO:0016740">
    <property type="term" value="F:transferase activity"/>
    <property type="evidence" value="ECO:0007669"/>
    <property type="project" value="UniProtKB-KW"/>
</dbReference>
<evidence type="ECO:0000313" key="1">
    <source>
        <dbReference type="EMBL" id="MFC0206345.1"/>
    </source>
</evidence>
<evidence type="ECO:0000313" key="2">
    <source>
        <dbReference type="Proteomes" id="UP001589798"/>
    </source>
</evidence>
<keyword evidence="1" id="KW-0808">Transferase</keyword>
<dbReference type="SUPFAM" id="SSF89796">
    <property type="entry name" value="CoA-transferase family III (CaiB/BaiF)"/>
    <property type="match status" value="1"/>
</dbReference>
<dbReference type="EMBL" id="JBHLWK010000026">
    <property type="protein sequence ID" value="MFC0206345.1"/>
    <property type="molecule type" value="Genomic_DNA"/>
</dbReference>
<proteinExistence type="predicted"/>
<reference evidence="1 2" key="1">
    <citation type="submission" date="2024-09" db="EMBL/GenBank/DDBJ databases">
        <authorList>
            <person name="Sun Q."/>
            <person name="Mori K."/>
        </authorList>
    </citation>
    <scope>NUCLEOTIDE SEQUENCE [LARGE SCALE GENOMIC DNA]</scope>
    <source>
        <strain evidence="1 2">CCM 7706</strain>
    </source>
</reference>
<dbReference type="Gene3D" id="3.40.50.10540">
    <property type="entry name" value="Crotonobetainyl-coa:carnitine coa-transferase, domain 1"/>
    <property type="match status" value="1"/>
</dbReference>
<dbReference type="PANTHER" id="PTHR48228:SF5">
    <property type="entry name" value="ALPHA-METHYLACYL-COA RACEMASE"/>
    <property type="match status" value="1"/>
</dbReference>
<organism evidence="1 2">
    <name type="scientific">Novosphingobium soli</name>
    <dbReference type="NCBI Taxonomy" id="574956"/>
    <lineage>
        <taxon>Bacteria</taxon>
        <taxon>Pseudomonadati</taxon>
        <taxon>Pseudomonadota</taxon>
        <taxon>Alphaproteobacteria</taxon>
        <taxon>Sphingomonadales</taxon>
        <taxon>Sphingomonadaceae</taxon>
        <taxon>Novosphingobium</taxon>
    </lineage>
</organism>
<comment type="caution">
    <text evidence="1">The sequence shown here is derived from an EMBL/GenBank/DDBJ whole genome shotgun (WGS) entry which is preliminary data.</text>
</comment>
<gene>
    <name evidence="1" type="ORF">ACFFJC_18930</name>
</gene>
<protein>
    <submittedName>
        <fullName evidence="1">CoA transferase</fullName>
    </submittedName>
</protein>
<dbReference type="PANTHER" id="PTHR48228">
    <property type="entry name" value="SUCCINYL-COA--D-CITRAMALATE COA-TRANSFERASE"/>
    <property type="match status" value="1"/>
</dbReference>
<keyword evidence="2" id="KW-1185">Reference proteome</keyword>
<dbReference type="InterPro" id="IPR023606">
    <property type="entry name" value="CoA-Trfase_III_dom_1_sf"/>
</dbReference>
<sequence length="406" mass="42971">MPVEDASTSPAIPLARWASRQLQAMALAQDSRALAALDGPTLLGERGSNGRYVIAGPVSAGLGGSRLLPTRDGGWFALTLIRDVDRELLPALFGDPDVDTGDWSAIAEHVLRHDCDHLVSTGRTLGLPVASADETPASPPVTVLQQGLRRDRSRDQCRDHRPLVVDLSATWAGPLAGHLLWQAGMEVVKVESLTRPDLIRRDDPFTFDRINQGKASLLVDFGSGAEKARLVELIRRADVVIESSRPRALRQLGIDADALVREVPGLVWLSITGHGATAEAANWTGIGNDCGVAGGLTRAMAEAGGGIGYVGDAIADPLTGITAAREGLAALREGAGRRIGLAMSAIAAMALAEERAHDEAALRAELLAWGLARGKPFPRVRPRPLRGEVRSLGADTARYLGAPVRC</sequence>
<dbReference type="Pfam" id="PF02515">
    <property type="entry name" value="CoA_transf_3"/>
    <property type="match status" value="1"/>
</dbReference>
<accession>A0ABV6D122</accession>
<dbReference type="RefSeq" id="WP_379488969.1">
    <property type="nucleotide sequence ID" value="NZ_JBHLWK010000026.1"/>
</dbReference>
<dbReference type="InterPro" id="IPR003673">
    <property type="entry name" value="CoA-Trfase_fam_III"/>
</dbReference>
<name>A0ABV6D122_9SPHN</name>
<dbReference type="Proteomes" id="UP001589798">
    <property type="component" value="Unassembled WGS sequence"/>
</dbReference>